<evidence type="ECO:0000313" key="1">
    <source>
        <dbReference type="EnsemblPlants" id="TraesCS3B02G115200.1.cds1"/>
    </source>
</evidence>
<dbReference type="Proteomes" id="UP000019116">
    <property type="component" value="Chromosome 3B"/>
</dbReference>
<evidence type="ECO:0000313" key="2">
    <source>
        <dbReference type="Proteomes" id="UP000019116"/>
    </source>
</evidence>
<dbReference type="Gramene" id="TraesWEE_scaffold_062685_01G000200.1">
    <property type="protein sequence ID" value="TraesWEE_scaffold_062685_01G000200.1"/>
    <property type="gene ID" value="TraesWEE_scaffold_062685_01G000200"/>
</dbReference>
<reference evidence="1" key="1">
    <citation type="submission" date="2018-08" db="EMBL/GenBank/DDBJ databases">
        <authorList>
            <person name="Rossello M."/>
        </authorList>
    </citation>
    <scope>NUCLEOTIDE SEQUENCE [LARGE SCALE GENOMIC DNA]</scope>
    <source>
        <strain evidence="1">cv. Chinese Spring</strain>
    </source>
</reference>
<protein>
    <submittedName>
        <fullName evidence="1">Uncharacterized protein</fullName>
    </submittedName>
</protein>
<organism evidence="1">
    <name type="scientific">Triticum aestivum</name>
    <name type="common">Wheat</name>
    <dbReference type="NCBI Taxonomy" id="4565"/>
    <lineage>
        <taxon>Eukaryota</taxon>
        <taxon>Viridiplantae</taxon>
        <taxon>Streptophyta</taxon>
        <taxon>Embryophyta</taxon>
        <taxon>Tracheophyta</taxon>
        <taxon>Spermatophyta</taxon>
        <taxon>Magnoliopsida</taxon>
        <taxon>Liliopsida</taxon>
        <taxon>Poales</taxon>
        <taxon>Poaceae</taxon>
        <taxon>BOP clade</taxon>
        <taxon>Pooideae</taxon>
        <taxon>Triticodae</taxon>
        <taxon>Triticeae</taxon>
        <taxon>Triticinae</taxon>
        <taxon>Triticum</taxon>
    </lineage>
</organism>
<proteinExistence type="predicted"/>
<name>A0A3B6FHI9_WHEAT</name>
<dbReference type="Gramene" id="TraesCS3B02G115200.1">
    <property type="protein sequence ID" value="TraesCS3B02G115200.1.cds1"/>
    <property type="gene ID" value="TraesCS3B02G115200"/>
</dbReference>
<dbReference type="AlphaFoldDB" id="A0A3B6FHI9"/>
<dbReference type="EnsemblPlants" id="TraesCS3B02G115200.1">
    <property type="protein sequence ID" value="TraesCS3B02G115200.1.cds1"/>
    <property type="gene ID" value="TraesCS3B02G115200"/>
</dbReference>
<reference evidence="1" key="2">
    <citation type="submission" date="2018-10" db="UniProtKB">
        <authorList>
            <consortium name="EnsemblPlants"/>
        </authorList>
    </citation>
    <scope>IDENTIFICATION</scope>
</reference>
<sequence>MAMERRPRHCHEEFHVRVVGKVRHHRQHGDESLVSCITSDKHGGGSPASCGTGGKHAAASMPWRWAHGEGARVVALIEANDDGGNRRDKMALAAVCVLHRRRQQSLASREK</sequence>
<dbReference type="PaxDb" id="4565-Traes_3B_96F7540DD.1"/>
<keyword evidence="2" id="KW-1185">Reference proteome</keyword>
<dbReference type="Gramene" id="TraesCS3B03G0262500.1">
    <property type="protein sequence ID" value="TraesCS3B03G0262500.1.CDS1"/>
    <property type="gene ID" value="TraesCS3B03G0262500"/>
</dbReference>
<accession>A0A3B6FHI9</accession>